<organism evidence="2 3">
    <name type="scientific">Drosophila madeirensis</name>
    <name type="common">Fruit fly</name>
    <dbReference type="NCBI Taxonomy" id="30013"/>
    <lineage>
        <taxon>Eukaryota</taxon>
        <taxon>Metazoa</taxon>
        <taxon>Ecdysozoa</taxon>
        <taxon>Arthropoda</taxon>
        <taxon>Hexapoda</taxon>
        <taxon>Insecta</taxon>
        <taxon>Pterygota</taxon>
        <taxon>Neoptera</taxon>
        <taxon>Endopterygota</taxon>
        <taxon>Diptera</taxon>
        <taxon>Brachycera</taxon>
        <taxon>Muscomorpha</taxon>
        <taxon>Ephydroidea</taxon>
        <taxon>Drosophilidae</taxon>
        <taxon>Drosophila</taxon>
        <taxon>Sophophora</taxon>
    </lineage>
</organism>
<reference evidence="2 3" key="1">
    <citation type="submission" date="2024-02" db="EMBL/GenBank/DDBJ databases">
        <title>A chromosome-level genome assembly of Drosophila madeirensis, a fruit fly species endemic to Madeira island.</title>
        <authorList>
            <person name="Tomihara K."/>
            <person name="Llopart A."/>
            <person name="Yamamoto D."/>
        </authorList>
    </citation>
    <scope>NUCLEOTIDE SEQUENCE [LARGE SCALE GENOMIC DNA]</scope>
    <source>
        <strain evidence="2 3">RF1</strain>
    </source>
</reference>
<keyword evidence="2" id="KW-0436">Ligase</keyword>
<sequence>MEILQLEDFCIVGVGAIMHLSNLSLISALNNKATVLMPNAASLLVAVTLLSLLTQWRPGWSNLMASTRSQHLFLLILELMIIVGLVELMLVQIWVPMLIVLNIVCEYTTHALLMANNEYLVYNTPHFAFWLRSKAFYQARFLLALAFALGILLSQGWQSVILKSAQNMHAIGSRAGTNTDHRPPPTVKHRGVKQLTRRVRYVPLGDGQELEEEYSC</sequence>
<dbReference type="AlphaFoldDB" id="A0AAU9G8A6"/>
<dbReference type="EMBL" id="AP029267">
    <property type="protein sequence ID" value="BFG04379.1"/>
    <property type="molecule type" value="Genomic_DNA"/>
</dbReference>
<gene>
    <name evidence="2" type="ORF">DMAD_03366</name>
</gene>
<keyword evidence="1" id="KW-0472">Membrane</keyword>
<feature type="transmembrane region" description="Helical" evidence="1">
    <location>
        <begin position="9"/>
        <end position="29"/>
    </location>
</feature>
<protein>
    <submittedName>
        <fullName evidence="2">E3 SUMO-protein ligase PIAS2</fullName>
    </submittedName>
</protein>
<evidence type="ECO:0000256" key="1">
    <source>
        <dbReference type="SAM" id="Phobius"/>
    </source>
</evidence>
<proteinExistence type="predicted"/>
<accession>A0AAU9G8A6</accession>
<feature type="transmembrane region" description="Helical" evidence="1">
    <location>
        <begin position="73"/>
        <end position="95"/>
    </location>
</feature>
<feature type="transmembrane region" description="Helical" evidence="1">
    <location>
        <begin position="135"/>
        <end position="153"/>
    </location>
</feature>
<feature type="transmembrane region" description="Helical" evidence="1">
    <location>
        <begin position="35"/>
        <end position="53"/>
    </location>
</feature>
<dbReference type="GO" id="GO:0016874">
    <property type="term" value="F:ligase activity"/>
    <property type="evidence" value="ECO:0007669"/>
    <property type="project" value="UniProtKB-KW"/>
</dbReference>
<keyword evidence="3" id="KW-1185">Reference proteome</keyword>
<dbReference type="Proteomes" id="UP001500889">
    <property type="component" value="Chromosome E"/>
</dbReference>
<evidence type="ECO:0000313" key="3">
    <source>
        <dbReference type="Proteomes" id="UP001500889"/>
    </source>
</evidence>
<evidence type="ECO:0000313" key="2">
    <source>
        <dbReference type="EMBL" id="BFG04379.1"/>
    </source>
</evidence>
<name>A0AAU9G8A6_DROMD</name>
<keyword evidence="1" id="KW-0812">Transmembrane</keyword>
<keyword evidence="1" id="KW-1133">Transmembrane helix</keyword>